<feature type="non-terminal residue" evidence="1">
    <location>
        <position position="1"/>
    </location>
</feature>
<dbReference type="EMBL" id="BART01016268">
    <property type="protein sequence ID" value="GAG79560.1"/>
    <property type="molecule type" value="Genomic_DNA"/>
</dbReference>
<protein>
    <submittedName>
        <fullName evidence="1">Uncharacterized protein</fullName>
    </submittedName>
</protein>
<sequence length="303" mass="34380">AEMTKQEFATRLLFWLTPWPISKALPNALRIYYFGPSGLPPADWYDYWGEPYPVPIDPSDPPDPGDLPDIPPGPINPFDPYTPGWGGTYPPQPGVQIGTLIEVEIDCEAIEFRNTRLRAQGQDGDSWAQARNDPISPLEVMSYEYYHERMVGYDYNSYYDYWHLYRTFLLFALPALPGKTVHSVNLLLHGKRYNHLKVSVQESLQADADTAPEWDDYVGGINEGAFALSSDSGWLLDADNTFVFNPAGISYIQSVLGSFAKLCVRDYFYDYRAWPPSEGKKLSGAYSTRAGSYQIPRLVINYW</sequence>
<evidence type="ECO:0000313" key="1">
    <source>
        <dbReference type="EMBL" id="GAG79560.1"/>
    </source>
</evidence>
<organism evidence="1">
    <name type="scientific">marine sediment metagenome</name>
    <dbReference type="NCBI Taxonomy" id="412755"/>
    <lineage>
        <taxon>unclassified sequences</taxon>
        <taxon>metagenomes</taxon>
        <taxon>ecological metagenomes</taxon>
    </lineage>
</organism>
<accession>X1AAT2</accession>
<reference evidence="1" key="1">
    <citation type="journal article" date="2014" name="Front. Microbiol.">
        <title>High frequency of phylogenetically diverse reductive dehalogenase-homologous genes in deep subseafloor sedimentary metagenomes.</title>
        <authorList>
            <person name="Kawai M."/>
            <person name="Futagami T."/>
            <person name="Toyoda A."/>
            <person name="Takaki Y."/>
            <person name="Nishi S."/>
            <person name="Hori S."/>
            <person name="Arai W."/>
            <person name="Tsubouchi T."/>
            <person name="Morono Y."/>
            <person name="Uchiyama I."/>
            <person name="Ito T."/>
            <person name="Fujiyama A."/>
            <person name="Inagaki F."/>
            <person name="Takami H."/>
        </authorList>
    </citation>
    <scope>NUCLEOTIDE SEQUENCE</scope>
    <source>
        <strain evidence="1">Expedition CK06-06</strain>
    </source>
</reference>
<dbReference type="AlphaFoldDB" id="X1AAT2"/>
<gene>
    <name evidence="1" type="ORF">S01H4_31332</name>
</gene>
<name>X1AAT2_9ZZZZ</name>
<comment type="caution">
    <text evidence="1">The sequence shown here is derived from an EMBL/GenBank/DDBJ whole genome shotgun (WGS) entry which is preliminary data.</text>
</comment>
<proteinExistence type="predicted"/>